<accession>A0ABD1GVI4</accession>
<keyword evidence="1" id="KW-0863">Zinc-finger</keyword>
<dbReference type="InterPro" id="IPR001841">
    <property type="entry name" value="Znf_RING"/>
</dbReference>
<dbReference type="Proteomes" id="UP001567538">
    <property type="component" value="Unassembled WGS sequence"/>
</dbReference>
<keyword evidence="2" id="KW-1133">Transmembrane helix</keyword>
<keyword evidence="2" id="KW-0812">Transmembrane</keyword>
<keyword evidence="4" id="KW-0012">Acyltransferase</keyword>
<protein>
    <submittedName>
        <fullName evidence="4">RING-type E3 ubiquitin transferase</fullName>
        <ecNumber evidence="4">2.3.2.27</ecNumber>
    </submittedName>
</protein>
<keyword evidence="1" id="KW-0479">Metal-binding</keyword>
<dbReference type="Pfam" id="PF13639">
    <property type="entry name" value="zf-RING_2"/>
    <property type="match status" value="1"/>
</dbReference>
<dbReference type="GO" id="GO:0061630">
    <property type="term" value="F:ubiquitin protein ligase activity"/>
    <property type="evidence" value="ECO:0007669"/>
    <property type="project" value="UniProtKB-EC"/>
</dbReference>
<dbReference type="SUPFAM" id="SSF57850">
    <property type="entry name" value="RING/U-box"/>
    <property type="match status" value="1"/>
</dbReference>
<keyword evidence="4" id="KW-0808">Transferase</keyword>
<dbReference type="Gene3D" id="3.30.40.10">
    <property type="entry name" value="Zinc/RING finger domain, C3HC4 (zinc finger)"/>
    <property type="match status" value="1"/>
</dbReference>
<sequence length="160" mass="18134">MGAIAKLVSYPDKFMSVFLFRIMPEFIHLGILALCIFVKYYQIFTARRSYAAAVKSSQRQLPRPPDSDECSVCLSELAAEECCELAACGHTFHRRCVERWLKGYVSTCPLCRAEVVPEAVAAEYRRLLAKEEDDFVEKEFALVLLNALNVGRCNNAYFSC</sequence>
<evidence type="ECO:0000313" key="5">
    <source>
        <dbReference type="Proteomes" id="UP001567538"/>
    </source>
</evidence>
<dbReference type="PANTHER" id="PTHR47662">
    <property type="entry name" value="RING-TYPE DOMAIN-CONTAINING PROTEIN"/>
    <property type="match status" value="1"/>
</dbReference>
<dbReference type="EC" id="2.3.2.27" evidence="4"/>
<evidence type="ECO:0000256" key="1">
    <source>
        <dbReference type="PROSITE-ProRule" id="PRU00175"/>
    </source>
</evidence>
<dbReference type="InterPro" id="IPR013083">
    <property type="entry name" value="Znf_RING/FYVE/PHD"/>
</dbReference>
<dbReference type="EMBL" id="JBEAFC010000008">
    <property type="protein sequence ID" value="KAL1547044.1"/>
    <property type="molecule type" value="Genomic_DNA"/>
</dbReference>
<evidence type="ECO:0000259" key="3">
    <source>
        <dbReference type="PROSITE" id="PS50089"/>
    </source>
</evidence>
<feature type="transmembrane region" description="Helical" evidence="2">
    <location>
        <begin position="18"/>
        <end position="38"/>
    </location>
</feature>
<dbReference type="PROSITE" id="PS50089">
    <property type="entry name" value="ZF_RING_2"/>
    <property type="match status" value="1"/>
</dbReference>
<gene>
    <name evidence="4" type="ORF">AAHA92_23564</name>
</gene>
<reference evidence="4 5" key="1">
    <citation type="submission" date="2024-06" db="EMBL/GenBank/DDBJ databases">
        <title>A chromosome level genome sequence of Diviner's sage (Salvia divinorum).</title>
        <authorList>
            <person name="Ford S.A."/>
            <person name="Ro D.-K."/>
            <person name="Ness R.W."/>
            <person name="Phillips M.A."/>
        </authorList>
    </citation>
    <scope>NUCLEOTIDE SEQUENCE [LARGE SCALE GENOMIC DNA]</scope>
    <source>
        <strain evidence="4">SAF-2024a</strain>
        <tissue evidence="4">Leaf</tissue>
    </source>
</reference>
<dbReference type="GO" id="GO:0008270">
    <property type="term" value="F:zinc ion binding"/>
    <property type="evidence" value="ECO:0007669"/>
    <property type="project" value="UniProtKB-KW"/>
</dbReference>
<keyword evidence="2" id="KW-0472">Membrane</keyword>
<dbReference type="SMART" id="SM00184">
    <property type="entry name" value="RING"/>
    <property type="match status" value="1"/>
</dbReference>
<evidence type="ECO:0000313" key="4">
    <source>
        <dbReference type="EMBL" id="KAL1547044.1"/>
    </source>
</evidence>
<name>A0ABD1GVI4_SALDI</name>
<evidence type="ECO:0000256" key="2">
    <source>
        <dbReference type="SAM" id="Phobius"/>
    </source>
</evidence>
<organism evidence="4 5">
    <name type="scientific">Salvia divinorum</name>
    <name type="common">Maria pastora</name>
    <name type="synonym">Diviner's sage</name>
    <dbReference type="NCBI Taxonomy" id="28513"/>
    <lineage>
        <taxon>Eukaryota</taxon>
        <taxon>Viridiplantae</taxon>
        <taxon>Streptophyta</taxon>
        <taxon>Embryophyta</taxon>
        <taxon>Tracheophyta</taxon>
        <taxon>Spermatophyta</taxon>
        <taxon>Magnoliopsida</taxon>
        <taxon>eudicotyledons</taxon>
        <taxon>Gunneridae</taxon>
        <taxon>Pentapetalae</taxon>
        <taxon>asterids</taxon>
        <taxon>lamiids</taxon>
        <taxon>Lamiales</taxon>
        <taxon>Lamiaceae</taxon>
        <taxon>Nepetoideae</taxon>
        <taxon>Mentheae</taxon>
        <taxon>Salviinae</taxon>
        <taxon>Salvia</taxon>
        <taxon>Salvia subgen. Calosphace</taxon>
    </lineage>
</organism>
<keyword evidence="1" id="KW-0862">Zinc</keyword>
<keyword evidence="5" id="KW-1185">Reference proteome</keyword>
<feature type="domain" description="RING-type" evidence="3">
    <location>
        <begin position="70"/>
        <end position="112"/>
    </location>
</feature>
<dbReference type="PANTHER" id="PTHR47662:SF2">
    <property type="entry name" value="RING-H2 FINGER PROTEIN ATL57-LIKE"/>
    <property type="match status" value="1"/>
</dbReference>
<dbReference type="AlphaFoldDB" id="A0ABD1GVI4"/>
<proteinExistence type="predicted"/>
<comment type="caution">
    <text evidence="4">The sequence shown here is derived from an EMBL/GenBank/DDBJ whole genome shotgun (WGS) entry which is preliminary data.</text>
</comment>